<gene>
    <name evidence="2" type="ORF">EDS130_LOCUS43996</name>
    <name evidence="3" type="ORF">XAT740_LOCUS45379</name>
</gene>
<reference evidence="2" key="1">
    <citation type="submission" date="2021-02" db="EMBL/GenBank/DDBJ databases">
        <authorList>
            <person name="Nowell W R."/>
        </authorList>
    </citation>
    <scope>NUCLEOTIDE SEQUENCE</scope>
</reference>
<evidence type="ECO:0000313" key="4">
    <source>
        <dbReference type="Proteomes" id="UP000663828"/>
    </source>
</evidence>
<protein>
    <submittedName>
        <fullName evidence="2">Uncharacterized protein</fullName>
    </submittedName>
</protein>
<dbReference type="OrthoDB" id="3263820at2759"/>
<proteinExistence type="predicted"/>
<evidence type="ECO:0000313" key="5">
    <source>
        <dbReference type="Proteomes" id="UP000663852"/>
    </source>
</evidence>
<feature type="compositionally biased region" description="Polar residues" evidence="1">
    <location>
        <begin position="111"/>
        <end position="120"/>
    </location>
</feature>
<dbReference type="AlphaFoldDB" id="A0A815UWU0"/>
<dbReference type="Proteomes" id="UP000663852">
    <property type="component" value="Unassembled WGS sequence"/>
</dbReference>
<name>A0A815UWU0_ADIRI</name>
<keyword evidence="4" id="KW-1185">Reference proteome</keyword>
<organism evidence="2 5">
    <name type="scientific">Adineta ricciae</name>
    <name type="common">Rotifer</name>
    <dbReference type="NCBI Taxonomy" id="249248"/>
    <lineage>
        <taxon>Eukaryota</taxon>
        <taxon>Metazoa</taxon>
        <taxon>Spiralia</taxon>
        <taxon>Gnathifera</taxon>
        <taxon>Rotifera</taxon>
        <taxon>Eurotatoria</taxon>
        <taxon>Bdelloidea</taxon>
        <taxon>Adinetida</taxon>
        <taxon>Adinetidae</taxon>
        <taxon>Adineta</taxon>
    </lineage>
</organism>
<dbReference type="Proteomes" id="UP000663828">
    <property type="component" value="Unassembled WGS sequence"/>
</dbReference>
<feature type="region of interest" description="Disordered" evidence="1">
    <location>
        <begin position="85"/>
        <end position="180"/>
    </location>
</feature>
<evidence type="ECO:0000313" key="2">
    <source>
        <dbReference type="EMBL" id="CAF1522849.1"/>
    </source>
</evidence>
<feature type="compositionally biased region" description="Low complexity" evidence="1">
    <location>
        <begin position="85"/>
        <end position="97"/>
    </location>
</feature>
<sequence>MAPKLSNIRKNNPEKENQAQFVLIRDETSQVLILADSKKALSAKKGVQLAPGITVSWQDDNRNRWRGPVLAIGTEAHCSKIMSTIESTSSSNNTEISSSKRKESSKPLSSITVQSQNTQEVLADEESLESLEGGFIDEEIDKPSEDEIVDEEEIEQEGFDEENEEENSSVVQTADKPTGTKRSLEELVSNPMKKQKIPSSTLTVPYATYSKMEQKCLALEAQVARYEQEWMPRPKDPRVIQYLMEITDILRGIHNSDDNEDMETLLEMITNELGMTEEDLSTCHRKSATATARQIMKHLFPIPSAESKLRLKNKPFRNAVIKYTRLSNPSDPTADVEIRHAMGNYFAAFEYKNRYALNRYHGFSTRINGAMASEMQVQDIIRETKDDSHMEVSSNVDDEVDMSDPFDMDGLDPDIDVYDRLQEDRSSTKRSCSMKDIAATLVLFKHRHNLSIECISDILLLLTLFGVDNVPSSWYQLKEQLTPIKPSRTYFTPCESCMSASTNASKCSKCGLDIPTYSYAKTFINFSITNQLEIILNNNNIFNLFSSCTSDLITDIRYGDVYTQLKRACHDRFLTFTMNIDGVEVKKKTNKSIWPILLVINELPLDQRYNLENIIIAGVWLAPHKPSRLDMKCLLSPVVEELRLLENGYIFQDYRHFPNNPNIIMRVFLIAACCDKPAQALIQNIPEPIASFGCGRCEIQGKNDYSNRFFG</sequence>
<evidence type="ECO:0000256" key="1">
    <source>
        <dbReference type="SAM" id="MobiDB-lite"/>
    </source>
</evidence>
<accession>A0A815UWU0</accession>
<comment type="caution">
    <text evidence="2">The sequence shown here is derived from an EMBL/GenBank/DDBJ whole genome shotgun (WGS) entry which is preliminary data.</text>
</comment>
<dbReference type="EMBL" id="CAJNOJ010000789">
    <property type="protein sequence ID" value="CAF1522849.1"/>
    <property type="molecule type" value="Genomic_DNA"/>
</dbReference>
<dbReference type="EMBL" id="CAJNOR010005914">
    <property type="protein sequence ID" value="CAF1579861.1"/>
    <property type="molecule type" value="Genomic_DNA"/>
</dbReference>
<feature type="compositionally biased region" description="Acidic residues" evidence="1">
    <location>
        <begin position="122"/>
        <end position="167"/>
    </location>
</feature>
<evidence type="ECO:0000313" key="3">
    <source>
        <dbReference type="EMBL" id="CAF1579861.1"/>
    </source>
</evidence>